<keyword evidence="3" id="KW-1185">Reference proteome</keyword>
<name>A0AAV3R8I3_LITER</name>
<organism evidence="2 3">
    <name type="scientific">Lithospermum erythrorhizon</name>
    <name type="common">Purple gromwell</name>
    <name type="synonym">Lithospermum officinale var. erythrorhizon</name>
    <dbReference type="NCBI Taxonomy" id="34254"/>
    <lineage>
        <taxon>Eukaryota</taxon>
        <taxon>Viridiplantae</taxon>
        <taxon>Streptophyta</taxon>
        <taxon>Embryophyta</taxon>
        <taxon>Tracheophyta</taxon>
        <taxon>Spermatophyta</taxon>
        <taxon>Magnoliopsida</taxon>
        <taxon>eudicotyledons</taxon>
        <taxon>Gunneridae</taxon>
        <taxon>Pentapetalae</taxon>
        <taxon>asterids</taxon>
        <taxon>lamiids</taxon>
        <taxon>Boraginales</taxon>
        <taxon>Boraginaceae</taxon>
        <taxon>Boraginoideae</taxon>
        <taxon>Lithospermeae</taxon>
        <taxon>Lithospermum</taxon>
    </lineage>
</organism>
<feature type="region of interest" description="Disordered" evidence="1">
    <location>
        <begin position="1"/>
        <end position="30"/>
    </location>
</feature>
<dbReference type="Proteomes" id="UP001454036">
    <property type="component" value="Unassembled WGS sequence"/>
</dbReference>
<sequence>MEHADIPSDVGTDDLTTRHAKDDVTQSATDTDVDVANLLEEMAKPAIGEGVDNTMNADIEDMRILEDVGHEKEKVKENETQEWRAERKARKAAEKVVEKEVVEEQVPVDVRPIGSDIWNPADEQPGDGNDETDHRFDDEDVAAVMSRRRKAKSKLKINENRTRVGNKRVSKNIDYVSTNNVVLNTNKEKAKWKFLANGRIAAERMLSEATKKNANIMGILEDAGVMPTIKIVGPYYPKIVRELICNMRNDIDDPKRPNIQKVTLRNYTIDFSLSIINGYYAKANRGGTRYNLQLSGIVKVLTGGSVDTWPTKRANSLFQVEC</sequence>
<evidence type="ECO:0000313" key="3">
    <source>
        <dbReference type="Proteomes" id="UP001454036"/>
    </source>
</evidence>
<gene>
    <name evidence="2" type="ORF">LIER_26043</name>
</gene>
<proteinExistence type="predicted"/>
<comment type="caution">
    <text evidence="2">The sequence shown here is derived from an EMBL/GenBank/DDBJ whole genome shotgun (WGS) entry which is preliminary data.</text>
</comment>
<protein>
    <submittedName>
        <fullName evidence="2">Uncharacterized protein</fullName>
    </submittedName>
</protein>
<accession>A0AAV3R8I3</accession>
<evidence type="ECO:0000313" key="2">
    <source>
        <dbReference type="EMBL" id="GAA0172164.1"/>
    </source>
</evidence>
<reference evidence="2 3" key="1">
    <citation type="submission" date="2024-01" db="EMBL/GenBank/DDBJ databases">
        <title>The complete chloroplast genome sequence of Lithospermum erythrorhizon: insights into the phylogenetic relationship among Boraginaceae species and the maternal lineages of purple gromwells.</title>
        <authorList>
            <person name="Okada T."/>
            <person name="Watanabe K."/>
        </authorList>
    </citation>
    <scope>NUCLEOTIDE SEQUENCE [LARGE SCALE GENOMIC DNA]</scope>
</reference>
<feature type="region of interest" description="Disordered" evidence="1">
    <location>
        <begin position="112"/>
        <end position="136"/>
    </location>
</feature>
<evidence type="ECO:0000256" key="1">
    <source>
        <dbReference type="SAM" id="MobiDB-lite"/>
    </source>
</evidence>
<dbReference type="AlphaFoldDB" id="A0AAV3R8I3"/>
<feature type="compositionally biased region" description="Basic and acidic residues" evidence="1">
    <location>
        <begin position="15"/>
        <end position="24"/>
    </location>
</feature>
<dbReference type="EMBL" id="BAABME010007988">
    <property type="protein sequence ID" value="GAA0172164.1"/>
    <property type="molecule type" value="Genomic_DNA"/>
</dbReference>